<reference evidence="3 4" key="1">
    <citation type="submission" date="2018-12" db="EMBL/GenBank/DDBJ databases">
        <authorList>
            <person name="Feng G."/>
            <person name="Zhu H."/>
        </authorList>
    </citation>
    <scope>NUCLEOTIDE SEQUENCE [LARGE SCALE GENOMIC DNA]</scope>
    <source>
        <strain evidence="3 4">LMG 26000</strain>
    </source>
</reference>
<dbReference type="PANTHER" id="PTHR10963:SF60">
    <property type="entry name" value="GRAM-NEGATIVE BACTERIA-BINDING PROTEIN 1-RELATED"/>
    <property type="match status" value="1"/>
</dbReference>
<dbReference type="OrthoDB" id="874568at2"/>
<organism evidence="3 4">
    <name type="scientific">Hymenobacter perfusus</name>
    <dbReference type="NCBI Taxonomy" id="1236770"/>
    <lineage>
        <taxon>Bacteria</taxon>
        <taxon>Pseudomonadati</taxon>
        <taxon>Bacteroidota</taxon>
        <taxon>Cytophagia</taxon>
        <taxon>Cytophagales</taxon>
        <taxon>Hymenobacteraceae</taxon>
        <taxon>Hymenobacter</taxon>
    </lineage>
</organism>
<dbReference type="GO" id="GO:0004553">
    <property type="term" value="F:hydrolase activity, hydrolyzing O-glycosyl compounds"/>
    <property type="evidence" value="ECO:0007669"/>
    <property type="project" value="InterPro"/>
</dbReference>
<evidence type="ECO:0000259" key="2">
    <source>
        <dbReference type="PROSITE" id="PS51762"/>
    </source>
</evidence>
<dbReference type="Pfam" id="PF00722">
    <property type="entry name" value="Glyco_hydro_16"/>
    <property type="match status" value="1"/>
</dbReference>
<dbReference type="Gene3D" id="2.60.120.200">
    <property type="match status" value="1"/>
</dbReference>
<keyword evidence="3" id="KW-0378">Hydrolase</keyword>
<comment type="caution">
    <text evidence="3">The sequence shown here is derived from an EMBL/GenBank/DDBJ whole genome shotgun (WGS) entry which is preliminary data.</text>
</comment>
<evidence type="ECO:0000313" key="4">
    <source>
        <dbReference type="Proteomes" id="UP000270291"/>
    </source>
</evidence>
<keyword evidence="4" id="KW-1185">Reference proteome</keyword>
<dbReference type="PANTHER" id="PTHR10963">
    <property type="entry name" value="GLYCOSYL HYDROLASE-RELATED"/>
    <property type="match status" value="1"/>
</dbReference>
<dbReference type="PROSITE" id="PS51762">
    <property type="entry name" value="GH16_2"/>
    <property type="match status" value="1"/>
</dbReference>
<accession>A0A3R9PK78</accession>
<proteinExistence type="inferred from homology"/>
<dbReference type="InterPro" id="IPR050546">
    <property type="entry name" value="Glycosyl_Hydrlase_16"/>
</dbReference>
<dbReference type="EMBL" id="RWIU01000008">
    <property type="protein sequence ID" value="RSK40171.1"/>
    <property type="molecule type" value="Genomic_DNA"/>
</dbReference>
<feature type="domain" description="GH16" evidence="2">
    <location>
        <begin position="55"/>
        <end position="317"/>
    </location>
</feature>
<dbReference type="SUPFAM" id="SSF49899">
    <property type="entry name" value="Concanavalin A-like lectins/glucanases"/>
    <property type="match status" value="1"/>
</dbReference>
<sequence>MVGLETKQLQSTFSAFFCVRAGSYLIGPMKKLLALFILLQTVQPSAQAQKPLRYRDWQLVFLDDFDTYRDIADMEARSPWQFTPDNYRTLVGNKIEDEYYDRRNAELHDGNLHLTARPLADPMEYRYSIDGRDTMKLLHYESGWINLKPTFRPNPALGDTARWDGNRGFQYGLFEIRCKLGGGLGTWPAFWLSSGPTEIDIFEGGDPREVSNNIHFSSSTEPYRAKEFHYRYPGSTDLTQGFHTFSVIWTAEAVSYYLDRKWLRTVPATEIPTYAAPTDIIANQAVTNYATPGLWPGLPDQRQSTLVIDYIKVYKLR</sequence>
<dbReference type="GO" id="GO:0005975">
    <property type="term" value="P:carbohydrate metabolic process"/>
    <property type="evidence" value="ECO:0007669"/>
    <property type="project" value="InterPro"/>
</dbReference>
<gene>
    <name evidence="3" type="ORF">EI293_19575</name>
</gene>
<comment type="similarity">
    <text evidence="1">Belongs to the glycosyl hydrolase 16 family.</text>
</comment>
<evidence type="ECO:0000313" key="3">
    <source>
        <dbReference type="EMBL" id="RSK40171.1"/>
    </source>
</evidence>
<dbReference type="InterPro" id="IPR013320">
    <property type="entry name" value="ConA-like_dom_sf"/>
</dbReference>
<dbReference type="InterPro" id="IPR000757">
    <property type="entry name" value="Beta-glucanase-like"/>
</dbReference>
<protein>
    <submittedName>
        <fullName evidence="3">Glycoside hydrolase family 16 protein</fullName>
    </submittedName>
</protein>
<dbReference type="AlphaFoldDB" id="A0A3R9PK78"/>
<evidence type="ECO:0000256" key="1">
    <source>
        <dbReference type="ARBA" id="ARBA00006865"/>
    </source>
</evidence>
<dbReference type="CDD" id="cd08023">
    <property type="entry name" value="GH16_laminarinase_like"/>
    <property type="match status" value="1"/>
</dbReference>
<name>A0A3R9PK78_9BACT</name>
<dbReference type="Proteomes" id="UP000270291">
    <property type="component" value="Unassembled WGS sequence"/>
</dbReference>